<dbReference type="EMBL" id="JAJKFW010000062">
    <property type="protein sequence ID" value="MCC9644963.1"/>
    <property type="molecule type" value="Genomic_DNA"/>
</dbReference>
<evidence type="ECO:0000256" key="1">
    <source>
        <dbReference type="ARBA" id="ARBA00008779"/>
    </source>
</evidence>
<evidence type="ECO:0000313" key="5">
    <source>
        <dbReference type="EMBL" id="MCC9644963.1"/>
    </source>
</evidence>
<reference evidence="5" key="1">
    <citation type="submission" date="2021-11" db="EMBL/GenBank/DDBJ databases">
        <title>Genome sequence.</title>
        <authorList>
            <person name="Sun Q."/>
        </authorList>
    </citation>
    <scope>NUCLEOTIDE SEQUENCE</scope>
    <source>
        <strain evidence="5">JC740</strain>
    </source>
</reference>
<proteinExistence type="inferred from homology"/>
<gene>
    <name evidence="5" type="ORF">LOC71_22020</name>
</gene>
<dbReference type="InterPro" id="IPR050738">
    <property type="entry name" value="Sulfatase"/>
</dbReference>
<dbReference type="PANTHER" id="PTHR42693">
    <property type="entry name" value="ARYLSULFATASE FAMILY MEMBER"/>
    <property type="match status" value="1"/>
</dbReference>
<comment type="similarity">
    <text evidence="1">Belongs to the sulfatase family.</text>
</comment>
<keyword evidence="3" id="KW-0732">Signal</keyword>
<evidence type="ECO:0000259" key="4">
    <source>
        <dbReference type="Pfam" id="PF00884"/>
    </source>
</evidence>
<dbReference type="RefSeq" id="WP_230276623.1">
    <property type="nucleotide sequence ID" value="NZ_JAJKFW010000062.1"/>
</dbReference>
<dbReference type="SUPFAM" id="SSF53649">
    <property type="entry name" value="Alkaline phosphatase-like"/>
    <property type="match status" value="1"/>
</dbReference>
<dbReference type="Gene3D" id="3.40.720.10">
    <property type="entry name" value="Alkaline Phosphatase, subunit A"/>
    <property type="match status" value="1"/>
</dbReference>
<dbReference type="CDD" id="cd16027">
    <property type="entry name" value="SGSH"/>
    <property type="match status" value="1"/>
</dbReference>
<evidence type="ECO:0000256" key="3">
    <source>
        <dbReference type="SAM" id="SignalP"/>
    </source>
</evidence>
<organism evidence="5 6">
    <name type="scientific">Rhodopirellula halodulae</name>
    <dbReference type="NCBI Taxonomy" id="2894198"/>
    <lineage>
        <taxon>Bacteria</taxon>
        <taxon>Pseudomonadati</taxon>
        <taxon>Planctomycetota</taxon>
        <taxon>Planctomycetia</taxon>
        <taxon>Pirellulales</taxon>
        <taxon>Pirellulaceae</taxon>
        <taxon>Rhodopirellula</taxon>
    </lineage>
</organism>
<feature type="signal peptide" evidence="3">
    <location>
        <begin position="1"/>
        <end position="25"/>
    </location>
</feature>
<dbReference type="InterPro" id="IPR017850">
    <property type="entry name" value="Alkaline_phosphatase_core_sf"/>
</dbReference>
<accession>A0ABS8NN04</accession>
<name>A0ABS8NN04_9BACT</name>
<dbReference type="PANTHER" id="PTHR42693:SF53">
    <property type="entry name" value="ENDO-4-O-SULFATASE"/>
    <property type="match status" value="1"/>
</dbReference>
<keyword evidence="2" id="KW-0378">Hydrolase</keyword>
<evidence type="ECO:0000313" key="6">
    <source>
        <dbReference type="Proteomes" id="UP001430306"/>
    </source>
</evidence>
<dbReference type="InterPro" id="IPR000917">
    <property type="entry name" value="Sulfatase_N"/>
</dbReference>
<feature type="chain" id="PRO_5046899198" evidence="3">
    <location>
        <begin position="26"/>
        <end position="495"/>
    </location>
</feature>
<comment type="caution">
    <text evidence="5">The sequence shown here is derived from an EMBL/GenBank/DDBJ whole genome shotgun (WGS) entry which is preliminary data.</text>
</comment>
<feature type="domain" description="Sulfatase N-terminal" evidence="4">
    <location>
        <begin position="28"/>
        <end position="309"/>
    </location>
</feature>
<protein>
    <submittedName>
        <fullName evidence="5">Sulfatase</fullName>
    </submittedName>
</protein>
<dbReference type="Proteomes" id="UP001430306">
    <property type="component" value="Unassembled WGS sequence"/>
</dbReference>
<dbReference type="Pfam" id="PF00884">
    <property type="entry name" value="Sulfatase"/>
    <property type="match status" value="1"/>
</dbReference>
<sequence>MRHPHPIVFALFVATSLVFSSVGTAQPPNIVWIIPDDMSAHFGCYGETAIETPNVDALAASGVQFDNAFVTAPVCSTCRSAFITGMYQTSIGAHHHRSGRGTVKIKLPDDVAMVPKLFQDAGYHTSISGWPINGKLGKTDYNFEWDKSIYDSADWSDRKPGRPFFAQIQTQGGKLRGKDAKGWNNVAAKARKRFGSATSIESVTLPPYYPNHPDIVRDWAAYLDSVRLTDAMVGEVIAKLEEQGVRENTLVLFMTDHGISHGRGKQFLYDEGLHVPLILSGPGIEPGTIRDDLVEHIDIAALSLAAAGIPIPETMQAKDVLSDDYQAREAAFAARDRCDETVDHIRSVRTKQFKYIRNFLPNRPYLQPCAYKDAKSILIALRQWHDEGKLDANQELIFRQTRPAEELYDLESDPHELQNLANDPAHAAELQSLRNRLDHWMETTGDQGRQPESAEQFESDMEVYLNTLRERATPEHLQTVESNIELMKRWASEGK</sequence>
<keyword evidence="6" id="KW-1185">Reference proteome</keyword>
<evidence type="ECO:0000256" key="2">
    <source>
        <dbReference type="ARBA" id="ARBA00022801"/>
    </source>
</evidence>